<name>A0A6F8ZIP8_9FIRM</name>
<evidence type="ECO:0000313" key="4">
    <source>
        <dbReference type="Proteomes" id="UP000503399"/>
    </source>
</evidence>
<accession>A0A6F8ZIP8</accession>
<organism evidence="3 4">
    <name type="scientific">Candidatus Hydrogenisulfobacillus filiaventi</name>
    <dbReference type="NCBI Taxonomy" id="2707344"/>
    <lineage>
        <taxon>Bacteria</taxon>
        <taxon>Bacillati</taxon>
        <taxon>Bacillota</taxon>
        <taxon>Clostridia</taxon>
        <taxon>Eubacteriales</taxon>
        <taxon>Clostridiales Family XVII. Incertae Sedis</taxon>
        <taxon>Candidatus Hydrogenisulfobacillus</taxon>
    </lineage>
</organism>
<evidence type="ECO:0000259" key="2">
    <source>
        <dbReference type="Pfam" id="PF01370"/>
    </source>
</evidence>
<keyword evidence="4" id="KW-1185">Reference proteome</keyword>
<dbReference type="SUPFAM" id="SSF51735">
    <property type="entry name" value="NAD(P)-binding Rossmann-fold domains"/>
    <property type="match status" value="1"/>
</dbReference>
<comment type="similarity">
    <text evidence="1">Belongs to the NAD(P)-dependent epimerase/dehydratase family.</text>
</comment>
<proteinExistence type="inferred from homology"/>
<reference evidence="3 4" key="1">
    <citation type="submission" date="2020-02" db="EMBL/GenBank/DDBJ databases">
        <authorList>
            <person name="Hogendoorn C."/>
        </authorList>
    </citation>
    <scope>NUCLEOTIDE SEQUENCE [LARGE SCALE GENOMIC DNA]</scope>
    <source>
        <strain evidence="3">R501</strain>
    </source>
</reference>
<dbReference type="KEGG" id="hfv:R50_2315"/>
<dbReference type="InterPro" id="IPR001509">
    <property type="entry name" value="Epimerase_deHydtase"/>
</dbReference>
<dbReference type="Proteomes" id="UP000503399">
    <property type="component" value="Chromosome"/>
</dbReference>
<dbReference type="AlphaFoldDB" id="A0A6F8ZIP8"/>
<evidence type="ECO:0000256" key="1">
    <source>
        <dbReference type="ARBA" id="ARBA00007637"/>
    </source>
</evidence>
<feature type="domain" description="NAD-dependent epimerase/dehydratase" evidence="2">
    <location>
        <begin position="3"/>
        <end position="218"/>
    </location>
</feature>
<keyword evidence="3" id="KW-0413">Isomerase</keyword>
<dbReference type="EMBL" id="LR778114">
    <property type="protein sequence ID" value="CAB1129812.1"/>
    <property type="molecule type" value="Genomic_DNA"/>
</dbReference>
<gene>
    <name evidence="3" type="ORF">R50_2315</name>
</gene>
<sequence>MRVLITGGSGFIGSALGRRLTGMGMEVVVADLRPSRDPRVTLVQGDLRDAAVVEEALQPGTEAVVHLAAFTSVLKSLTDPHGVYRTNLEMTANLLERARLVGARRFVFASTNAIVGDVGRTPIHERMPLEPLTPYGATKAAAEMLMSAYTHAYGVRGVALRLTNVYGTGMQHKDSIVPRLMRAALQGGSIDIYGDGEQVRDYIYLDDVVEAFVLALTRDWIGPVTIGFGESVSVNTLHALAREATGRPIGARYVDPKPGEMPAVVVDTSYARSLGFRPETALTEGLRRVWEDFRARPA</sequence>
<protein>
    <submittedName>
        <fullName evidence="3">UDP-glucose 4-epimerase</fullName>
        <ecNumber evidence="3">5.1.3.2</ecNumber>
    </submittedName>
</protein>
<dbReference type="Pfam" id="PF01370">
    <property type="entry name" value="Epimerase"/>
    <property type="match status" value="1"/>
</dbReference>
<dbReference type="Gene3D" id="3.40.50.720">
    <property type="entry name" value="NAD(P)-binding Rossmann-like Domain"/>
    <property type="match status" value="1"/>
</dbReference>
<dbReference type="InterPro" id="IPR036291">
    <property type="entry name" value="NAD(P)-bd_dom_sf"/>
</dbReference>
<dbReference type="EC" id="5.1.3.2" evidence="3"/>
<dbReference type="PANTHER" id="PTHR43000">
    <property type="entry name" value="DTDP-D-GLUCOSE 4,6-DEHYDRATASE-RELATED"/>
    <property type="match status" value="1"/>
</dbReference>
<evidence type="ECO:0000313" key="3">
    <source>
        <dbReference type="EMBL" id="CAB1129812.1"/>
    </source>
</evidence>
<dbReference type="GO" id="GO:0003978">
    <property type="term" value="F:UDP-glucose 4-epimerase activity"/>
    <property type="evidence" value="ECO:0007669"/>
    <property type="project" value="UniProtKB-EC"/>
</dbReference>